<dbReference type="PANTHER" id="PTHR47510:SF3">
    <property type="entry name" value="ENDO_EXONUCLEASE_PHOSPHATASE DOMAIN-CONTAINING PROTEIN"/>
    <property type="match status" value="1"/>
</dbReference>
<dbReference type="Proteomes" id="UP001519460">
    <property type="component" value="Unassembled WGS sequence"/>
</dbReference>
<sequence length="222" mass="24666">NAKDAADHIIASHVHDLDTSAPDAVKIVTGDFNHCSLKKVLPGYHQQVTCTTRGDRTLDLLYCNIKDAYNSAPLPPLGRSDHNLVSLLPRYRPRVQRKPPVSKTVQKWTATACEALRGCFECTDRSVFTDTETNVSQLADRVNSDSANYANALNRFYARFDCHDFGREREEMKGVLVADHEQEQSMTVQDGDVLKLLKQVKPSKAAGPDGILPKVLKTCAEQ</sequence>
<reference evidence="1 2" key="1">
    <citation type="journal article" date="2023" name="Sci. Data">
        <title>Genome assembly of the Korean intertidal mud-creeper Batillaria attramentaria.</title>
        <authorList>
            <person name="Patra A.K."/>
            <person name="Ho P.T."/>
            <person name="Jun S."/>
            <person name="Lee S.J."/>
            <person name="Kim Y."/>
            <person name="Won Y.J."/>
        </authorList>
    </citation>
    <scope>NUCLEOTIDE SEQUENCE [LARGE SCALE GENOMIC DNA]</scope>
    <source>
        <strain evidence="1">Wonlab-2016</strain>
    </source>
</reference>
<protein>
    <recommendedName>
        <fullName evidence="3">Endonuclease/exonuclease/phosphatase domain-containing protein</fullName>
    </recommendedName>
</protein>
<organism evidence="1 2">
    <name type="scientific">Batillaria attramentaria</name>
    <dbReference type="NCBI Taxonomy" id="370345"/>
    <lineage>
        <taxon>Eukaryota</taxon>
        <taxon>Metazoa</taxon>
        <taxon>Spiralia</taxon>
        <taxon>Lophotrochozoa</taxon>
        <taxon>Mollusca</taxon>
        <taxon>Gastropoda</taxon>
        <taxon>Caenogastropoda</taxon>
        <taxon>Sorbeoconcha</taxon>
        <taxon>Cerithioidea</taxon>
        <taxon>Batillariidae</taxon>
        <taxon>Batillaria</taxon>
    </lineage>
</organism>
<accession>A0ABD0MAK3</accession>
<evidence type="ECO:0000313" key="2">
    <source>
        <dbReference type="Proteomes" id="UP001519460"/>
    </source>
</evidence>
<dbReference type="PANTHER" id="PTHR47510">
    <property type="entry name" value="REVERSE TRANSCRIPTASE DOMAIN-CONTAINING PROTEIN"/>
    <property type="match status" value="1"/>
</dbReference>
<comment type="caution">
    <text evidence="1">The sequence shown here is derived from an EMBL/GenBank/DDBJ whole genome shotgun (WGS) entry which is preliminary data.</text>
</comment>
<dbReference type="AlphaFoldDB" id="A0ABD0MAK3"/>
<keyword evidence="2" id="KW-1185">Reference proteome</keyword>
<feature type="non-terminal residue" evidence="1">
    <location>
        <position position="1"/>
    </location>
</feature>
<gene>
    <name evidence="1" type="ORF">BaRGS_00000017</name>
</gene>
<evidence type="ECO:0008006" key="3">
    <source>
        <dbReference type="Google" id="ProtNLM"/>
    </source>
</evidence>
<feature type="non-terminal residue" evidence="1">
    <location>
        <position position="222"/>
    </location>
</feature>
<evidence type="ECO:0000313" key="1">
    <source>
        <dbReference type="EMBL" id="KAK7508451.1"/>
    </source>
</evidence>
<proteinExistence type="predicted"/>
<dbReference type="EMBL" id="JACVVK020000001">
    <property type="protein sequence ID" value="KAK7508451.1"/>
    <property type="molecule type" value="Genomic_DNA"/>
</dbReference>
<name>A0ABD0MAK3_9CAEN</name>